<feature type="domain" description="Metallo-beta-lactamase" evidence="2">
    <location>
        <begin position="39"/>
        <end position="214"/>
    </location>
</feature>
<dbReference type="CDD" id="cd16278">
    <property type="entry name" value="metallo-hydrolase-like_MBL-fold"/>
    <property type="match status" value="1"/>
</dbReference>
<keyword evidence="4" id="KW-1185">Reference proteome</keyword>
<dbReference type="InterPro" id="IPR041516">
    <property type="entry name" value="LACTB2_WH"/>
</dbReference>
<dbReference type="EMBL" id="JACHOO010000002">
    <property type="protein sequence ID" value="MBB5751934.1"/>
    <property type="molecule type" value="Genomic_DNA"/>
</dbReference>
<sequence length="301" mass="31298">MPELSFDRNFDPAYGALVALAPGVRRMTAPNPSPFTFHGTNTYVVGRGAVAVIDPGPDDERHIAALLAALEGERVAAILVTHSHRDHSPGARRLAAATGAPVHAEGPHRAARPASAEEPATDAGGDLAFRPDVRLADGALVEGEGYALEAVATPGHAANHLAFALAGTPLLFSGDHVMAWATTVIAPPDGAMADYMASLDRLAARPETAYLPGHGGPVTDAPAFVRALKAHRKIRERAILERIRQGDRTVAAIVAAIYRDTPAALHGAAGLSVFAHLEDLVGRGLIGAPEGLRLDGQFVPA</sequence>
<evidence type="ECO:0000256" key="1">
    <source>
        <dbReference type="SAM" id="MobiDB-lite"/>
    </source>
</evidence>
<reference evidence="3 4" key="1">
    <citation type="submission" date="2020-08" db="EMBL/GenBank/DDBJ databases">
        <title>Genomic Encyclopedia of Type Strains, Phase IV (KMG-IV): sequencing the most valuable type-strain genomes for metagenomic binning, comparative biology and taxonomic classification.</title>
        <authorList>
            <person name="Goeker M."/>
        </authorList>
    </citation>
    <scope>NUCLEOTIDE SEQUENCE [LARGE SCALE GENOMIC DNA]</scope>
    <source>
        <strain evidence="3 4">DSM 16268</strain>
    </source>
</reference>
<comment type="caution">
    <text evidence="3">The sequence shown here is derived from an EMBL/GenBank/DDBJ whole genome shotgun (WGS) entry which is preliminary data.</text>
</comment>
<dbReference type="PANTHER" id="PTHR23131">
    <property type="entry name" value="ENDORIBONUCLEASE LACTB2"/>
    <property type="match status" value="1"/>
</dbReference>
<keyword evidence="3" id="KW-0378">Hydrolase</keyword>
<dbReference type="RefSeq" id="WP_343061078.1">
    <property type="nucleotide sequence ID" value="NZ_JACHOO010000002.1"/>
</dbReference>
<dbReference type="Proteomes" id="UP000523821">
    <property type="component" value="Unassembled WGS sequence"/>
</dbReference>
<dbReference type="PANTHER" id="PTHR23131:SF0">
    <property type="entry name" value="ENDORIBONUCLEASE LACTB2"/>
    <property type="match status" value="1"/>
</dbReference>
<evidence type="ECO:0000313" key="4">
    <source>
        <dbReference type="Proteomes" id="UP000523821"/>
    </source>
</evidence>
<feature type="region of interest" description="Disordered" evidence="1">
    <location>
        <begin position="96"/>
        <end position="128"/>
    </location>
</feature>
<accession>A0A7W9FL14</accession>
<dbReference type="Pfam" id="PF00753">
    <property type="entry name" value="Lactamase_B"/>
    <property type="match status" value="1"/>
</dbReference>
<dbReference type="InterPro" id="IPR036388">
    <property type="entry name" value="WH-like_DNA-bd_sf"/>
</dbReference>
<dbReference type="SUPFAM" id="SSF56281">
    <property type="entry name" value="Metallo-hydrolase/oxidoreductase"/>
    <property type="match status" value="1"/>
</dbReference>
<proteinExistence type="predicted"/>
<dbReference type="InterPro" id="IPR036866">
    <property type="entry name" value="RibonucZ/Hydroxyglut_hydro"/>
</dbReference>
<evidence type="ECO:0000313" key="3">
    <source>
        <dbReference type="EMBL" id="MBB5751934.1"/>
    </source>
</evidence>
<dbReference type="GO" id="GO:0016787">
    <property type="term" value="F:hydrolase activity"/>
    <property type="evidence" value="ECO:0007669"/>
    <property type="project" value="UniProtKB-KW"/>
</dbReference>
<dbReference type="SMART" id="SM00849">
    <property type="entry name" value="Lactamase_B"/>
    <property type="match status" value="1"/>
</dbReference>
<dbReference type="Gene3D" id="1.10.10.10">
    <property type="entry name" value="Winged helix-like DNA-binding domain superfamily/Winged helix DNA-binding domain"/>
    <property type="match status" value="1"/>
</dbReference>
<dbReference type="AlphaFoldDB" id="A0A7W9FL14"/>
<evidence type="ECO:0000259" key="2">
    <source>
        <dbReference type="SMART" id="SM00849"/>
    </source>
</evidence>
<name>A0A7W9FL14_9HYPH</name>
<dbReference type="Pfam" id="PF17778">
    <property type="entry name" value="WHD_BLACT"/>
    <property type="match status" value="1"/>
</dbReference>
<dbReference type="InterPro" id="IPR001279">
    <property type="entry name" value="Metallo-B-lactamas"/>
</dbReference>
<protein>
    <submittedName>
        <fullName evidence="3">Glyoxylase-like metal-dependent hydrolase (Beta-lactamase superfamily II)</fullName>
    </submittedName>
</protein>
<gene>
    <name evidence="3" type="ORF">GGQ63_000986</name>
</gene>
<dbReference type="Gene3D" id="3.60.15.10">
    <property type="entry name" value="Ribonuclease Z/Hydroxyacylglutathione hydrolase-like"/>
    <property type="match status" value="1"/>
</dbReference>
<organism evidence="3 4">
    <name type="scientific">Prosthecomicrobium pneumaticum</name>
    <dbReference type="NCBI Taxonomy" id="81895"/>
    <lineage>
        <taxon>Bacteria</taxon>
        <taxon>Pseudomonadati</taxon>
        <taxon>Pseudomonadota</taxon>
        <taxon>Alphaproteobacteria</taxon>
        <taxon>Hyphomicrobiales</taxon>
        <taxon>Kaistiaceae</taxon>
        <taxon>Prosthecomicrobium</taxon>
    </lineage>
</organism>
<dbReference type="InterPro" id="IPR050662">
    <property type="entry name" value="Sec-metab_biosynth-thioest"/>
</dbReference>